<gene>
    <name evidence="2" type="ORF">SAMN05421757_10397</name>
</gene>
<proteinExistence type="predicted"/>
<dbReference type="AlphaFoldDB" id="A0A239GTC1"/>
<feature type="transmembrane region" description="Helical" evidence="1">
    <location>
        <begin position="139"/>
        <end position="161"/>
    </location>
</feature>
<organism evidence="2 3">
    <name type="scientific">Tropicimonas sediminicola</name>
    <dbReference type="NCBI Taxonomy" id="1031541"/>
    <lineage>
        <taxon>Bacteria</taxon>
        <taxon>Pseudomonadati</taxon>
        <taxon>Pseudomonadota</taxon>
        <taxon>Alphaproteobacteria</taxon>
        <taxon>Rhodobacterales</taxon>
        <taxon>Roseobacteraceae</taxon>
        <taxon>Tropicimonas</taxon>
    </lineage>
</organism>
<keyword evidence="1" id="KW-1133">Transmembrane helix</keyword>
<dbReference type="EMBL" id="FZOY01000003">
    <property type="protein sequence ID" value="SNS72380.1"/>
    <property type="molecule type" value="Genomic_DNA"/>
</dbReference>
<accession>A0A239GTC1</accession>
<name>A0A239GTC1_9RHOB</name>
<keyword evidence="1" id="KW-0812">Transmembrane</keyword>
<dbReference type="Proteomes" id="UP000198426">
    <property type="component" value="Unassembled WGS sequence"/>
</dbReference>
<sequence length="192" mass="20105">MTDRTEPDPLADLKADHEATSRDRKLGICLIIGLAAVALSSPVRLFNLGFAPHSKLIAVICLVGGMGAGALFQARIGQPGALLQTMLVSVPVYIVGSMIAGTLLLPVIGTLAAPVVTGGAWMELACHALGASCRSPDPFATAVLMLTLLQPVSVPVHFAALRLRRREAHSLARLERARAEATPADAEAHHGR</sequence>
<evidence type="ECO:0000313" key="3">
    <source>
        <dbReference type="Proteomes" id="UP000198426"/>
    </source>
</evidence>
<keyword evidence="3" id="KW-1185">Reference proteome</keyword>
<feature type="transmembrane region" description="Helical" evidence="1">
    <location>
        <begin position="86"/>
        <end position="108"/>
    </location>
</feature>
<feature type="transmembrane region" description="Helical" evidence="1">
    <location>
        <begin position="56"/>
        <end position="74"/>
    </location>
</feature>
<reference evidence="2 3" key="1">
    <citation type="submission" date="2017-06" db="EMBL/GenBank/DDBJ databases">
        <authorList>
            <person name="Kim H.J."/>
            <person name="Triplett B.A."/>
        </authorList>
    </citation>
    <scope>NUCLEOTIDE SEQUENCE [LARGE SCALE GENOMIC DNA]</scope>
    <source>
        <strain evidence="2 3">DSM 29339</strain>
    </source>
</reference>
<keyword evidence="1" id="KW-0472">Membrane</keyword>
<feature type="transmembrane region" description="Helical" evidence="1">
    <location>
        <begin position="26"/>
        <end position="50"/>
    </location>
</feature>
<evidence type="ECO:0000313" key="2">
    <source>
        <dbReference type="EMBL" id="SNS72380.1"/>
    </source>
</evidence>
<evidence type="ECO:0000256" key="1">
    <source>
        <dbReference type="SAM" id="Phobius"/>
    </source>
</evidence>
<protein>
    <submittedName>
        <fullName evidence="2">Uncharacterized protein</fullName>
    </submittedName>
</protein>
<dbReference type="RefSeq" id="WP_089232703.1">
    <property type="nucleotide sequence ID" value="NZ_FZOY01000003.1"/>
</dbReference>